<accession>A0A1Y3B215</accession>
<evidence type="ECO:0000313" key="1">
    <source>
        <dbReference type="EMBL" id="OTF74850.1"/>
    </source>
</evidence>
<comment type="caution">
    <text evidence="1">The sequence shown here is derived from an EMBL/GenBank/DDBJ whole genome shotgun (WGS) entry which is preliminary data.</text>
</comment>
<reference evidence="1 2" key="1">
    <citation type="submission" date="2017-03" db="EMBL/GenBank/DDBJ databases">
        <title>Genome Survey of Euroglyphus maynei.</title>
        <authorList>
            <person name="Arlian L.G."/>
            <person name="Morgan M.S."/>
            <person name="Rider S.D."/>
        </authorList>
    </citation>
    <scope>NUCLEOTIDE SEQUENCE [LARGE SCALE GENOMIC DNA]</scope>
    <source>
        <strain evidence="1">Arlian Lab</strain>
        <tissue evidence="1">Whole body</tissue>
    </source>
</reference>
<organism evidence="1 2">
    <name type="scientific">Euroglyphus maynei</name>
    <name type="common">Mayne's house dust mite</name>
    <dbReference type="NCBI Taxonomy" id="6958"/>
    <lineage>
        <taxon>Eukaryota</taxon>
        <taxon>Metazoa</taxon>
        <taxon>Ecdysozoa</taxon>
        <taxon>Arthropoda</taxon>
        <taxon>Chelicerata</taxon>
        <taxon>Arachnida</taxon>
        <taxon>Acari</taxon>
        <taxon>Acariformes</taxon>
        <taxon>Sarcoptiformes</taxon>
        <taxon>Astigmata</taxon>
        <taxon>Psoroptidia</taxon>
        <taxon>Analgoidea</taxon>
        <taxon>Pyroglyphidae</taxon>
        <taxon>Pyroglyphinae</taxon>
        <taxon>Euroglyphus</taxon>
    </lineage>
</organism>
<dbReference type="EMBL" id="MUJZ01044950">
    <property type="protein sequence ID" value="OTF74850.1"/>
    <property type="molecule type" value="Genomic_DNA"/>
</dbReference>
<dbReference type="Proteomes" id="UP000194236">
    <property type="component" value="Unassembled WGS sequence"/>
</dbReference>
<keyword evidence="2" id="KW-1185">Reference proteome</keyword>
<protein>
    <submittedName>
        <fullName evidence="1">Uncharacterized protein</fullName>
    </submittedName>
</protein>
<gene>
    <name evidence="1" type="ORF">BLA29_015586</name>
</gene>
<dbReference type="AlphaFoldDB" id="A0A1Y3B215"/>
<sequence length="41" mass="4851">MPFLMLMIAKIIHQSPIQNSKNFHLDLNINQLQNSKNQQKM</sequence>
<name>A0A1Y3B215_EURMA</name>
<proteinExistence type="predicted"/>
<evidence type="ECO:0000313" key="2">
    <source>
        <dbReference type="Proteomes" id="UP000194236"/>
    </source>
</evidence>